<keyword evidence="1" id="KW-0472">Membrane</keyword>
<keyword evidence="1" id="KW-1133">Transmembrane helix</keyword>
<comment type="caution">
    <text evidence="2">The sequence shown here is derived from an EMBL/GenBank/DDBJ whole genome shotgun (WGS) entry which is preliminary data.</text>
</comment>
<dbReference type="Proteomes" id="UP001595907">
    <property type="component" value="Unassembled WGS sequence"/>
</dbReference>
<feature type="transmembrane region" description="Helical" evidence="1">
    <location>
        <begin position="52"/>
        <end position="71"/>
    </location>
</feature>
<accession>A0ABV8QM68</accession>
<evidence type="ECO:0000256" key="1">
    <source>
        <dbReference type="SAM" id="Phobius"/>
    </source>
</evidence>
<proteinExistence type="predicted"/>
<feature type="transmembrane region" description="Helical" evidence="1">
    <location>
        <begin position="225"/>
        <end position="246"/>
    </location>
</feature>
<feature type="transmembrane region" description="Helical" evidence="1">
    <location>
        <begin position="148"/>
        <end position="169"/>
    </location>
</feature>
<organism evidence="2 3">
    <name type="scientific">Ferruginibacter yonginensis</name>
    <dbReference type="NCBI Taxonomy" id="1310416"/>
    <lineage>
        <taxon>Bacteria</taxon>
        <taxon>Pseudomonadati</taxon>
        <taxon>Bacteroidota</taxon>
        <taxon>Chitinophagia</taxon>
        <taxon>Chitinophagales</taxon>
        <taxon>Chitinophagaceae</taxon>
        <taxon>Ferruginibacter</taxon>
    </lineage>
</organism>
<feature type="transmembrane region" description="Helical" evidence="1">
    <location>
        <begin position="115"/>
        <end position="142"/>
    </location>
</feature>
<name>A0ABV8QM68_9BACT</name>
<keyword evidence="3" id="KW-1185">Reference proteome</keyword>
<keyword evidence="1" id="KW-0812">Transmembrane</keyword>
<feature type="transmembrane region" description="Helical" evidence="1">
    <location>
        <begin position="15"/>
        <end position="32"/>
    </location>
</feature>
<protein>
    <submittedName>
        <fullName evidence="2">Uncharacterized protein</fullName>
    </submittedName>
</protein>
<dbReference type="EMBL" id="JBHSCZ010000001">
    <property type="protein sequence ID" value="MFC4261396.1"/>
    <property type="molecule type" value="Genomic_DNA"/>
</dbReference>
<dbReference type="RefSeq" id="WP_379705661.1">
    <property type="nucleotide sequence ID" value="NZ_JBHSCZ010000001.1"/>
</dbReference>
<evidence type="ECO:0000313" key="2">
    <source>
        <dbReference type="EMBL" id="MFC4261396.1"/>
    </source>
</evidence>
<reference evidence="3" key="1">
    <citation type="journal article" date="2019" name="Int. J. Syst. Evol. Microbiol.">
        <title>The Global Catalogue of Microorganisms (GCM) 10K type strain sequencing project: providing services to taxonomists for standard genome sequencing and annotation.</title>
        <authorList>
            <consortium name="The Broad Institute Genomics Platform"/>
            <consortium name="The Broad Institute Genome Sequencing Center for Infectious Disease"/>
            <person name="Wu L."/>
            <person name="Ma J."/>
        </authorList>
    </citation>
    <scope>NUCLEOTIDE SEQUENCE [LARGE SCALE GENOMIC DNA]</scope>
    <source>
        <strain evidence="3">CECT 8289</strain>
    </source>
</reference>
<sequence>MKSFITQLKNVNEPLFYFGCICACSAVLFLILTQITHVKVLQVNAWYKPFKFAVSIAIYVFTMAWYIQYLPQFNTKLFSWSVIVLLGFEIVYIAIQAARGQQSHFNISNGWYSLLYVLMAVAASLVSLYTAFIAWLFFVAPLYDLPSYYLWAIRLALLLFVIFSFQGFLMGSRLSHTIGGADGSEGIAILNWSKTLGDARVAHFIGMHALQVLPLLAYYVLRNTYLTFIMAILYAALAFFTLIQALQGKPFIK</sequence>
<feature type="transmembrane region" description="Helical" evidence="1">
    <location>
        <begin position="77"/>
        <end position="95"/>
    </location>
</feature>
<gene>
    <name evidence="2" type="ORF">ACFOWM_00775</name>
</gene>
<feature type="transmembrane region" description="Helical" evidence="1">
    <location>
        <begin position="201"/>
        <end position="219"/>
    </location>
</feature>
<evidence type="ECO:0000313" key="3">
    <source>
        <dbReference type="Proteomes" id="UP001595907"/>
    </source>
</evidence>